<dbReference type="RefSeq" id="WP_139863219.1">
    <property type="nucleotide sequence ID" value="NZ_CAADFC020000028.1"/>
</dbReference>
<name>A0A508TQN9_9BRAD</name>
<comment type="similarity">
    <text evidence="1">Belongs to the transferase hexapeptide repeat family.</text>
</comment>
<dbReference type="CDD" id="cd03360">
    <property type="entry name" value="LbH_AT_putative"/>
    <property type="match status" value="1"/>
</dbReference>
<dbReference type="SUPFAM" id="SSF51161">
    <property type="entry name" value="Trimeric LpxA-like enzymes"/>
    <property type="match status" value="1"/>
</dbReference>
<dbReference type="InterPro" id="IPR050179">
    <property type="entry name" value="Trans_hexapeptide_repeat"/>
</dbReference>
<dbReference type="Proteomes" id="UP000328092">
    <property type="component" value="Unassembled WGS sequence"/>
</dbReference>
<keyword evidence="3" id="KW-0012">Acyltransferase</keyword>
<evidence type="ECO:0000256" key="2">
    <source>
        <dbReference type="PIRSR" id="PIRSR620019-2"/>
    </source>
</evidence>
<dbReference type="PANTHER" id="PTHR43300">
    <property type="entry name" value="ACETYLTRANSFERASE"/>
    <property type="match status" value="1"/>
</dbReference>
<dbReference type="InterPro" id="IPR011004">
    <property type="entry name" value="Trimer_LpxA-like_sf"/>
</dbReference>
<dbReference type="Pfam" id="PF00132">
    <property type="entry name" value="Hexapep"/>
    <property type="match status" value="2"/>
</dbReference>
<evidence type="ECO:0000256" key="1">
    <source>
        <dbReference type="ARBA" id="ARBA00007274"/>
    </source>
</evidence>
<dbReference type="OrthoDB" id="1115300at2"/>
<organism evidence="3 4">
    <name type="scientific">Bradyrhizobium ivorense</name>
    <dbReference type="NCBI Taxonomy" id="2511166"/>
    <lineage>
        <taxon>Bacteria</taxon>
        <taxon>Pseudomonadati</taxon>
        <taxon>Pseudomonadota</taxon>
        <taxon>Alphaproteobacteria</taxon>
        <taxon>Hyphomicrobiales</taxon>
        <taxon>Nitrobacteraceae</taxon>
        <taxon>Bradyrhizobium</taxon>
    </lineage>
</organism>
<dbReference type="InterPro" id="IPR020019">
    <property type="entry name" value="AcTrfase_PglD-like"/>
</dbReference>
<dbReference type="EC" id="2.3.1.-" evidence="3"/>
<feature type="binding site" evidence="2">
    <location>
        <position position="79"/>
    </location>
    <ligand>
        <name>substrate</name>
    </ligand>
</feature>
<sequence length="234" mass="25811">MALYLGEDRPRRIVIFGTGRGADTARRYFEWDTPHEVAGYIVDREFLGAGEFNGRPVAPVDEALARFSPDEFLAFVPLGSARMNLVRTEKYQLLKAMGYRFITYVHGSNRLAGHCEIGENCFILENQSVNFDAVIGNNVVIWSGCQIGDRSRVGDHAFLAAHVVLNGDVTIGEYAYLGSNCNISNSVHVGRQSFIGANALITQDTAERAVHIVEATPAAGLDSLRFVRLLKDHH</sequence>
<comment type="caution">
    <text evidence="3">The sequence shown here is derived from an EMBL/GenBank/DDBJ whole genome shotgun (WGS) entry which is preliminary data.</text>
</comment>
<evidence type="ECO:0000313" key="3">
    <source>
        <dbReference type="EMBL" id="VIO76641.1"/>
    </source>
</evidence>
<dbReference type="InterPro" id="IPR001451">
    <property type="entry name" value="Hexapep"/>
</dbReference>
<protein>
    <submittedName>
        <fullName evidence="3">Acetyltransferase EpsM</fullName>
        <ecNumber evidence="3">2.3.1.-</ecNumber>
    </submittedName>
</protein>
<dbReference type="PANTHER" id="PTHR43300:SF4">
    <property type="entry name" value="ACYL-[ACYL-CARRIER-PROTEIN]--UDP-N-ACETYLGLUCOSAMINE O-ACYLTRANSFERASE"/>
    <property type="match status" value="1"/>
</dbReference>
<keyword evidence="3" id="KW-0808">Transferase</keyword>
<keyword evidence="4" id="KW-1185">Reference proteome</keyword>
<dbReference type="AlphaFoldDB" id="A0A508TQN9"/>
<dbReference type="GO" id="GO:0016746">
    <property type="term" value="F:acyltransferase activity"/>
    <property type="evidence" value="ECO:0007669"/>
    <property type="project" value="UniProtKB-KW"/>
</dbReference>
<gene>
    <name evidence="3" type="primary">epsM_1</name>
    <name evidence="3" type="ORF">CI1B_65740</name>
</gene>
<dbReference type="EMBL" id="CAADFC020000028">
    <property type="protein sequence ID" value="VIO76641.1"/>
    <property type="molecule type" value="Genomic_DNA"/>
</dbReference>
<reference evidence="3" key="1">
    <citation type="submission" date="2019-02" db="EMBL/GenBank/DDBJ databases">
        <authorList>
            <person name="Pothier F.J."/>
        </authorList>
    </citation>
    <scope>NUCLEOTIDE SEQUENCE</scope>
    <source>
        <strain evidence="3">CI-1B</strain>
    </source>
</reference>
<accession>A0A508TQN9</accession>
<evidence type="ECO:0000313" key="4">
    <source>
        <dbReference type="Proteomes" id="UP000328092"/>
    </source>
</evidence>
<dbReference type="Gene3D" id="2.160.10.10">
    <property type="entry name" value="Hexapeptide repeat proteins"/>
    <property type="match status" value="1"/>
</dbReference>
<proteinExistence type="inferred from homology"/>